<evidence type="ECO:0000313" key="2">
    <source>
        <dbReference type="Proteomes" id="UP000216133"/>
    </source>
</evidence>
<protein>
    <submittedName>
        <fullName evidence="1">Uncharacterized protein</fullName>
    </submittedName>
</protein>
<sequence length="73" mass="8532">MLLFTFYRKQLSRKRGNILNGGKKRKRQREGGCSFGVNTSRAKGAWNEFKLYTFLKSTVVCQEKNEKPIDRSE</sequence>
<comment type="caution">
    <text evidence="1">The sequence shown here is derived from an EMBL/GenBank/DDBJ whole genome shotgun (WGS) entry which is preliminary data.</text>
</comment>
<reference evidence="1 2" key="1">
    <citation type="submission" date="2017-07" db="EMBL/GenBank/DDBJ databases">
        <title>Isolation and whole genome analysis of endospore-forming bacteria from heroin.</title>
        <authorList>
            <person name="Kalinowski J."/>
            <person name="Ahrens B."/>
            <person name="Al-Dilaimi A."/>
            <person name="Winkler A."/>
            <person name="Wibberg D."/>
            <person name="Schleenbecker U."/>
            <person name="Ruckert C."/>
            <person name="Wolfel R."/>
            <person name="Grass G."/>
        </authorList>
    </citation>
    <scope>NUCLEOTIDE SEQUENCE [LARGE SCALE GENOMIC DNA]</scope>
    <source>
        <strain evidence="1 2">7523-2</strain>
    </source>
</reference>
<dbReference type="Proteomes" id="UP000216133">
    <property type="component" value="Unassembled WGS sequence"/>
</dbReference>
<organism evidence="1 2">
    <name type="scientific">Shouchella clausii</name>
    <name type="common">Alkalihalobacillus clausii</name>
    <dbReference type="NCBI Taxonomy" id="79880"/>
    <lineage>
        <taxon>Bacteria</taxon>
        <taxon>Bacillati</taxon>
        <taxon>Bacillota</taxon>
        <taxon>Bacilli</taxon>
        <taxon>Bacillales</taxon>
        <taxon>Bacillaceae</taxon>
        <taxon>Shouchella</taxon>
    </lineage>
</organism>
<name>A0A268S691_SHOCL</name>
<dbReference type="EMBL" id="NPBS01000001">
    <property type="protein sequence ID" value="PAF28083.1"/>
    <property type="molecule type" value="Genomic_DNA"/>
</dbReference>
<gene>
    <name evidence="1" type="ORF">CHH61_00315</name>
</gene>
<evidence type="ECO:0000313" key="1">
    <source>
        <dbReference type="EMBL" id="PAF28083.1"/>
    </source>
</evidence>
<proteinExistence type="predicted"/>
<accession>A0A268S691</accession>
<dbReference type="AlphaFoldDB" id="A0A268S691"/>